<evidence type="ECO:0000256" key="5">
    <source>
        <dbReference type="PROSITE-ProRule" id="PRU01248"/>
    </source>
</evidence>
<dbReference type="PANTHER" id="PTHR30629:SF2">
    <property type="entry name" value="PROPHAGE INTEGRASE INTS-RELATED"/>
    <property type="match status" value="1"/>
</dbReference>
<dbReference type="Gene3D" id="1.10.443.10">
    <property type="entry name" value="Intergrase catalytic core"/>
    <property type="match status" value="1"/>
</dbReference>
<comment type="similarity">
    <text evidence="1">Belongs to the 'phage' integrase family.</text>
</comment>
<organism evidence="8 9">
    <name type="scientific">Methylobacterium brachiatum</name>
    <dbReference type="NCBI Taxonomy" id="269660"/>
    <lineage>
        <taxon>Bacteria</taxon>
        <taxon>Pseudomonadati</taxon>
        <taxon>Pseudomonadota</taxon>
        <taxon>Alphaproteobacteria</taxon>
        <taxon>Hyphomicrobiales</taxon>
        <taxon>Methylobacteriaceae</taxon>
        <taxon>Methylobacterium</taxon>
    </lineage>
</organism>
<dbReference type="Gene3D" id="3.30.160.390">
    <property type="entry name" value="Integrase, DNA-binding domain"/>
    <property type="match status" value="1"/>
</dbReference>
<evidence type="ECO:0000256" key="3">
    <source>
        <dbReference type="ARBA" id="ARBA00023125"/>
    </source>
</evidence>
<evidence type="ECO:0000313" key="8">
    <source>
        <dbReference type="EMBL" id="MER2289857.1"/>
    </source>
</evidence>
<dbReference type="InterPro" id="IPR050808">
    <property type="entry name" value="Phage_Integrase"/>
</dbReference>
<dbReference type="InterPro" id="IPR011010">
    <property type="entry name" value="DNA_brk_join_enz"/>
</dbReference>
<dbReference type="EMBL" id="JBELQD010000017">
    <property type="protein sequence ID" value="MER2289857.1"/>
    <property type="molecule type" value="Genomic_DNA"/>
</dbReference>
<dbReference type="CDD" id="cd00801">
    <property type="entry name" value="INT_P4_C"/>
    <property type="match status" value="1"/>
</dbReference>
<keyword evidence="9" id="KW-1185">Reference proteome</keyword>
<dbReference type="InterPro" id="IPR025166">
    <property type="entry name" value="Integrase_DNA_bind_dom"/>
</dbReference>
<keyword evidence="2" id="KW-0229">DNA integration</keyword>
<dbReference type="Proteomes" id="UP001432995">
    <property type="component" value="Unassembled WGS sequence"/>
</dbReference>
<dbReference type="PANTHER" id="PTHR30629">
    <property type="entry name" value="PROPHAGE INTEGRASE"/>
    <property type="match status" value="1"/>
</dbReference>
<dbReference type="Pfam" id="PF22022">
    <property type="entry name" value="Phage_int_M"/>
    <property type="match status" value="1"/>
</dbReference>
<dbReference type="InterPro" id="IPR002104">
    <property type="entry name" value="Integrase_catalytic"/>
</dbReference>
<name>A0ABV1R552_9HYPH</name>
<dbReference type="InterPro" id="IPR053876">
    <property type="entry name" value="Phage_int_M"/>
</dbReference>
<sequence length="394" mass="43054">MARRAAADNVLQLNRTVTTNLTLGPNQAERVWWDAAVAGLGYRLRGTRATWVVRPPRAGGRSSLITLGAADALDVTAARKLAQARIGSVAKGEDPRADRRPVRKAQAITMAKLFEDYTAAKAKALRPSTLANLRTHISKHFAELHGMEVASVTRADIAKMLRDTTEKSGAQASLRARRTLSTVFAWAIGEGVAEANPVVGTNAPAEDIRRDRVLDRDELIAVWKACPSTDDFGRIVRLLVLTGQRRDEVAGLLWSEIDIDAALWRLPPTRTKNGRPHSVPLSPTALEILANAPRLGERDLVFGSGSGGYSGFSKAKLRLDKALKIDAWRLHDIRRTTATGMAEIGVLPHVIEHVLNHVSGYRAGVAGIYQRFEYADEKRAALNAWAEHVLTITK</sequence>
<keyword evidence="3 5" id="KW-0238">DNA-binding</keyword>
<dbReference type="InterPro" id="IPR013762">
    <property type="entry name" value="Integrase-like_cat_sf"/>
</dbReference>
<protein>
    <submittedName>
        <fullName evidence="8">Tyrosine-type recombinase/integrase</fullName>
    </submittedName>
</protein>
<evidence type="ECO:0000256" key="1">
    <source>
        <dbReference type="ARBA" id="ARBA00008857"/>
    </source>
</evidence>
<evidence type="ECO:0000256" key="4">
    <source>
        <dbReference type="ARBA" id="ARBA00023172"/>
    </source>
</evidence>
<dbReference type="PROSITE" id="PS51900">
    <property type="entry name" value="CB"/>
    <property type="match status" value="1"/>
</dbReference>
<dbReference type="PROSITE" id="PS51898">
    <property type="entry name" value="TYR_RECOMBINASE"/>
    <property type="match status" value="1"/>
</dbReference>
<feature type="domain" description="Core-binding (CB)" evidence="7">
    <location>
        <begin position="108"/>
        <end position="188"/>
    </location>
</feature>
<dbReference type="RefSeq" id="WP_350379892.1">
    <property type="nucleotide sequence ID" value="NZ_JBELQD010000017.1"/>
</dbReference>
<evidence type="ECO:0000259" key="7">
    <source>
        <dbReference type="PROSITE" id="PS51900"/>
    </source>
</evidence>
<feature type="domain" description="Tyr recombinase" evidence="6">
    <location>
        <begin position="209"/>
        <end position="383"/>
    </location>
</feature>
<dbReference type="Pfam" id="PF13356">
    <property type="entry name" value="Arm-DNA-bind_3"/>
    <property type="match status" value="1"/>
</dbReference>
<proteinExistence type="inferred from homology"/>
<evidence type="ECO:0000313" key="9">
    <source>
        <dbReference type="Proteomes" id="UP001432995"/>
    </source>
</evidence>
<evidence type="ECO:0000259" key="6">
    <source>
        <dbReference type="PROSITE" id="PS51898"/>
    </source>
</evidence>
<dbReference type="SUPFAM" id="SSF56349">
    <property type="entry name" value="DNA breaking-rejoining enzymes"/>
    <property type="match status" value="1"/>
</dbReference>
<evidence type="ECO:0000256" key="2">
    <source>
        <dbReference type="ARBA" id="ARBA00022908"/>
    </source>
</evidence>
<dbReference type="Pfam" id="PF00589">
    <property type="entry name" value="Phage_integrase"/>
    <property type="match status" value="1"/>
</dbReference>
<dbReference type="InterPro" id="IPR010998">
    <property type="entry name" value="Integrase_recombinase_N"/>
</dbReference>
<dbReference type="Gene3D" id="1.10.150.130">
    <property type="match status" value="1"/>
</dbReference>
<reference evidence="8" key="1">
    <citation type="submission" date="2024-06" db="EMBL/GenBank/DDBJ databases">
        <authorList>
            <person name="Campbell A.G."/>
        </authorList>
    </citation>
    <scope>NUCLEOTIDE SEQUENCE</scope>
    <source>
        <strain evidence="8">EM17</strain>
    </source>
</reference>
<gene>
    <name evidence="8" type="ORF">ABS770_16440</name>
</gene>
<keyword evidence="4" id="KW-0233">DNA recombination</keyword>
<comment type="caution">
    <text evidence="8">The sequence shown here is derived from an EMBL/GenBank/DDBJ whole genome shotgun (WGS) entry which is preliminary data.</text>
</comment>
<dbReference type="InterPro" id="IPR038488">
    <property type="entry name" value="Integrase_DNA-bd_sf"/>
</dbReference>
<dbReference type="InterPro" id="IPR044068">
    <property type="entry name" value="CB"/>
</dbReference>
<accession>A0ABV1R552</accession>